<evidence type="ECO:0000313" key="1">
    <source>
        <dbReference type="EMBL" id="QXJ35439.1"/>
    </source>
</evidence>
<keyword evidence="2" id="KW-1185">Reference proteome</keyword>
<dbReference type="Pfam" id="PF02585">
    <property type="entry name" value="PIG-L"/>
    <property type="match status" value="1"/>
</dbReference>
<dbReference type="GO" id="GO:0016811">
    <property type="term" value="F:hydrolase activity, acting on carbon-nitrogen (but not peptide) bonds, in linear amides"/>
    <property type="evidence" value="ECO:0007669"/>
    <property type="project" value="TreeGrafter"/>
</dbReference>
<reference evidence="1 2" key="1">
    <citation type="journal article" date="2021" name="Environ. Microbiol.">
        <title>New insights into the diversity and evolution of the archaeal mobilome from three complete genomes of Saccharolobus shibatae.</title>
        <authorList>
            <person name="Medvedeva S."/>
            <person name="Brandt D."/>
            <person name="Cvirkaite-Krupovic V."/>
            <person name="Liu Y."/>
            <person name="Severinov K."/>
            <person name="Ishino S."/>
            <person name="Ishino Y."/>
            <person name="Prangishvili D."/>
            <person name="Kalinowski J."/>
            <person name="Krupovic M."/>
        </authorList>
    </citation>
    <scope>NUCLEOTIDE SEQUENCE [LARGE SCALE GENOMIC DNA]</scope>
    <source>
        <strain evidence="1 2">S38A</strain>
    </source>
</reference>
<dbReference type="PANTHER" id="PTHR12993">
    <property type="entry name" value="N-ACETYLGLUCOSAMINYL-PHOSPHATIDYLINOSITOL DE-N-ACETYLASE-RELATED"/>
    <property type="match status" value="1"/>
</dbReference>
<protein>
    <recommendedName>
        <fullName evidence="3">PIG-L family deacetylase</fullName>
    </recommendedName>
</protein>
<dbReference type="RefSeq" id="WP_218258006.1">
    <property type="nucleotide sequence ID" value="NZ_CP077713.1"/>
</dbReference>
<organism evidence="1 2">
    <name type="scientific">Saccharolobus shibatae</name>
    <dbReference type="NCBI Taxonomy" id="2286"/>
    <lineage>
        <taxon>Archaea</taxon>
        <taxon>Thermoproteota</taxon>
        <taxon>Thermoprotei</taxon>
        <taxon>Sulfolobales</taxon>
        <taxon>Sulfolobaceae</taxon>
        <taxon>Saccharolobus</taxon>
    </lineage>
</organism>
<dbReference type="AlphaFoldDB" id="A0A8F5C1K9"/>
<proteinExistence type="predicted"/>
<dbReference type="Proteomes" id="UP000694036">
    <property type="component" value="Chromosome"/>
</dbReference>
<evidence type="ECO:0008006" key="3">
    <source>
        <dbReference type="Google" id="ProtNLM"/>
    </source>
</evidence>
<accession>A0A8F5C1K9</accession>
<dbReference type="EMBL" id="CP077713">
    <property type="protein sequence ID" value="QXJ35439.1"/>
    <property type="molecule type" value="Genomic_DNA"/>
</dbReference>
<name>A0A8F5C1K9_9CREN</name>
<gene>
    <name evidence="1" type="ORF">J5U22_01986</name>
</gene>
<evidence type="ECO:0000313" key="2">
    <source>
        <dbReference type="Proteomes" id="UP000694036"/>
    </source>
</evidence>
<dbReference type="PANTHER" id="PTHR12993:SF29">
    <property type="entry name" value="BLR3841 PROTEIN"/>
    <property type="match status" value="1"/>
</dbReference>
<dbReference type="InterPro" id="IPR003737">
    <property type="entry name" value="GlcNAc_PI_deacetylase-related"/>
</dbReference>
<sequence>MSSKLLVIAAHIGDFVWRASGVIAKYSRQGKPVHIVTLTLGEKGESPLAWRQGAKTIEEVKKIRRQEGECVAKALGGVPIEFLDWGDHPLIINEERIITLASIIRKHSPDIIITHGPDDKLRPDHITTANAVLTAVRLSAIDGLKLDYPPIPEPKIFGFDPHIGEQAGFYPHIYINITEVYEMKQQAMNCLESQRSEMEYYSLRDQLRGLQTRRFGWKNYYKYAEAFYMYSPVIGDDFP</sequence>
<dbReference type="GeneID" id="65557336"/>